<reference evidence="12" key="1">
    <citation type="journal article" date="2016" name="AIDS Res. Hum. Retroviruses">
        <title>HIV-2 Surveillance with Next-Generation Sequencing Reveals Mutations in a Cytotoxic Lymphocyte-Restricted Epitope Involved in Long-Term Nonprogression.</title>
        <authorList>
            <person name="Yamaguchi J."/>
            <person name="Brennan C.A."/>
            <person name="Alessandri-Gradt E."/>
            <person name="Plantier J.C."/>
            <person name="Cloherty G.A."/>
            <person name="Berg M.G."/>
        </authorList>
    </citation>
    <scope>NUCLEOTIDE SEQUENCE [LARGE SCALE GENOMIC DNA]</scope>
    <source>
        <strain evidence="12">LA44</strain>
    </source>
</reference>
<comment type="subcellular location">
    <subcellularLocation>
        <location evidence="1 10">Host nucleus</location>
        <location evidence="1 10">Host nucleolus</location>
    </subcellularLocation>
</comment>
<keyword evidence="4 10" id="KW-1048">Host nucleus</keyword>
<evidence type="ECO:0000256" key="2">
    <source>
        <dbReference type="ARBA" id="ARBA00009398"/>
    </source>
</evidence>
<keyword evidence="8 10" id="KW-0010">Activator</keyword>
<dbReference type="InterPro" id="IPR001831">
    <property type="entry name" value="IV_Tat"/>
</dbReference>
<evidence type="ECO:0000256" key="3">
    <source>
        <dbReference type="ARBA" id="ARBA00022376"/>
    </source>
</evidence>
<proteinExistence type="inferred from homology"/>
<keyword evidence="5" id="KW-0945">Host-virus interaction</keyword>
<sequence length="128" mass="14207">MEIPLQEQENSLRFSSERSSSITEEGANTQGLDNQGEEILSQLYRPLEACDNRCYCKKCCHHCQLCFLRKGLGICYARSRKRSSKRTKVTASSATDKSLSANTGDSQPTKKQKTKVETKGSTDPGPGR</sequence>
<evidence type="ECO:0000256" key="11">
    <source>
        <dbReference type="SAM" id="MobiDB-lite"/>
    </source>
</evidence>
<dbReference type="GO" id="GO:0003723">
    <property type="term" value="F:RNA binding"/>
    <property type="evidence" value="ECO:0007669"/>
    <property type="project" value="UniProtKB-KW"/>
</dbReference>
<feature type="region of interest" description="Disordered" evidence="11">
    <location>
        <begin position="79"/>
        <end position="128"/>
    </location>
</feature>
<feature type="compositionally biased region" description="Polar residues" evidence="11">
    <location>
        <begin position="96"/>
        <end position="109"/>
    </location>
</feature>
<dbReference type="GO" id="GO:0001070">
    <property type="term" value="F:RNA-binding transcription regulator activity"/>
    <property type="evidence" value="ECO:0007669"/>
    <property type="project" value="InterPro"/>
</dbReference>
<name>A0A1L4CV62_9HIV2</name>
<organism evidence="12">
    <name type="scientific">Human immunodeficiency virus 2</name>
    <dbReference type="NCBI Taxonomy" id="11709"/>
    <lineage>
        <taxon>Viruses</taxon>
        <taxon>Riboviria</taxon>
        <taxon>Pararnavirae</taxon>
        <taxon>Artverviricota</taxon>
        <taxon>Revtraviricetes</taxon>
        <taxon>Ortervirales</taxon>
        <taxon>Retroviridae</taxon>
        <taxon>Orthoretrovirinae</taxon>
        <taxon>Lentivirus</taxon>
        <taxon>Lentivirus humimdef2</taxon>
    </lineage>
</organism>
<dbReference type="PRINTS" id="PR00055">
    <property type="entry name" value="HIVTATDOMAIN"/>
</dbReference>
<feature type="compositionally biased region" description="Low complexity" evidence="11">
    <location>
        <begin position="9"/>
        <end position="25"/>
    </location>
</feature>
<accession>A0A1L4CV62</accession>
<dbReference type="GO" id="GO:0050434">
    <property type="term" value="P:positive regulation of viral transcription"/>
    <property type="evidence" value="ECO:0007669"/>
    <property type="project" value="InterPro"/>
</dbReference>
<keyword evidence="6 10" id="KW-0694">RNA-binding</keyword>
<protein>
    <recommendedName>
        <fullName evidence="3 10">Protein Tat</fullName>
    </recommendedName>
</protein>
<gene>
    <name evidence="12" type="primary">tat</name>
</gene>
<dbReference type="EMBL" id="KY025545">
    <property type="protein sequence ID" value="APJ01830.1"/>
    <property type="molecule type" value="Genomic_RNA"/>
</dbReference>
<feature type="region of interest" description="Disordered" evidence="11">
    <location>
        <begin position="1"/>
        <end position="35"/>
    </location>
</feature>
<evidence type="ECO:0000256" key="5">
    <source>
        <dbReference type="ARBA" id="ARBA00022581"/>
    </source>
</evidence>
<evidence type="ECO:0000256" key="10">
    <source>
        <dbReference type="RuleBase" id="RU003311"/>
    </source>
</evidence>
<dbReference type="Pfam" id="PF00539">
    <property type="entry name" value="Tat"/>
    <property type="match status" value="1"/>
</dbReference>
<evidence type="ECO:0000256" key="8">
    <source>
        <dbReference type="ARBA" id="ARBA00023159"/>
    </source>
</evidence>
<evidence type="ECO:0000256" key="7">
    <source>
        <dbReference type="ARBA" id="ARBA00023015"/>
    </source>
</evidence>
<feature type="compositionally biased region" description="Basic residues" evidence="11">
    <location>
        <begin position="79"/>
        <end position="88"/>
    </location>
</feature>
<dbReference type="Proteomes" id="UP000259718">
    <property type="component" value="Segment"/>
</dbReference>
<dbReference type="InterPro" id="IPR036963">
    <property type="entry name" value="Tat_dom_sf"/>
</dbReference>
<evidence type="ECO:0000256" key="9">
    <source>
        <dbReference type="ARBA" id="ARBA00023163"/>
    </source>
</evidence>
<comment type="similarity">
    <text evidence="2 10">Belongs to the lentiviruses Tat family.</text>
</comment>
<evidence type="ECO:0000256" key="6">
    <source>
        <dbReference type="ARBA" id="ARBA00022884"/>
    </source>
</evidence>
<keyword evidence="9 10" id="KW-0804">Transcription</keyword>
<dbReference type="Gene3D" id="4.10.20.10">
    <property type="entry name" value="Tat domain"/>
    <property type="match status" value="1"/>
</dbReference>
<evidence type="ECO:0000256" key="1">
    <source>
        <dbReference type="ARBA" id="ARBA00004307"/>
    </source>
</evidence>
<organismHost>
    <name type="scientific">Homo sapiens</name>
    <name type="common">Human</name>
    <dbReference type="NCBI Taxonomy" id="9606"/>
</organismHost>
<keyword evidence="7 10" id="KW-0805">Transcription regulation</keyword>
<evidence type="ECO:0000256" key="4">
    <source>
        <dbReference type="ARBA" id="ARBA00022562"/>
    </source>
</evidence>
<evidence type="ECO:0000313" key="12">
    <source>
        <dbReference type="EMBL" id="APJ01830.1"/>
    </source>
</evidence>
<dbReference type="GO" id="GO:0044196">
    <property type="term" value="C:host cell nucleolus"/>
    <property type="evidence" value="ECO:0007669"/>
    <property type="project" value="UniProtKB-SubCell"/>
</dbReference>